<dbReference type="EC" id="2.3.2.27" evidence="6"/>
<organism evidence="17 18">
    <name type="scientific">Cyberlindnera jadinii (strain ATCC 18201 / CBS 1600 / BCRC 20928 / JCM 3617 / NBRC 0987 / NRRL Y-1542)</name>
    <name type="common">Torula yeast</name>
    <name type="synonym">Candida utilis</name>
    <dbReference type="NCBI Taxonomy" id="983966"/>
    <lineage>
        <taxon>Eukaryota</taxon>
        <taxon>Fungi</taxon>
        <taxon>Dikarya</taxon>
        <taxon>Ascomycota</taxon>
        <taxon>Saccharomycotina</taxon>
        <taxon>Saccharomycetes</taxon>
        <taxon>Phaffomycetales</taxon>
        <taxon>Phaffomycetaceae</taxon>
        <taxon>Cyberlindnera</taxon>
    </lineage>
</organism>
<protein>
    <recommendedName>
        <fullName evidence="6">RING-type E3 ubiquitin transferase</fullName>
        <ecNumber evidence="6">2.3.2.27</ecNumber>
    </recommendedName>
</protein>
<dbReference type="GO" id="GO:0005768">
    <property type="term" value="C:endosome"/>
    <property type="evidence" value="ECO:0007669"/>
    <property type="project" value="UniProtKB-SubCell"/>
</dbReference>
<evidence type="ECO:0000256" key="11">
    <source>
        <dbReference type="ARBA" id="ARBA00023136"/>
    </source>
</evidence>
<dbReference type="GO" id="GO:0043161">
    <property type="term" value="P:proteasome-mediated ubiquitin-dependent protein catabolic process"/>
    <property type="evidence" value="ECO:0007669"/>
    <property type="project" value="TreeGrafter"/>
</dbReference>
<proteinExistence type="predicted"/>
<keyword evidence="17" id="KW-0436">Ligase</keyword>
<evidence type="ECO:0000256" key="10">
    <source>
        <dbReference type="ARBA" id="ARBA00022786"/>
    </source>
</evidence>
<dbReference type="EMBL" id="CDQK01000001">
    <property type="protein sequence ID" value="CEP21160.1"/>
    <property type="molecule type" value="Genomic_DNA"/>
</dbReference>
<evidence type="ECO:0000313" key="18">
    <source>
        <dbReference type="Proteomes" id="UP000038830"/>
    </source>
</evidence>
<dbReference type="PANTHER" id="PTHR46661">
    <property type="entry name" value="E3 UBIQUITIN-PROTEIN LIGASE ZNRF1-LIKE PROTEIN"/>
    <property type="match status" value="1"/>
</dbReference>
<dbReference type="Proteomes" id="UP000038830">
    <property type="component" value="Unassembled WGS sequence"/>
</dbReference>
<keyword evidence="14" id="KW-0862">Zinc</keyword>
<keyword evidence="9" id="KW-0967">Endosome</keyword>
<evidence type="ECO:0000256" key="5">
    <source>
        <dbReference type="ARBA" id="ARBA00004906"/>
    </source>
</evidence>
<evidence type="ECO:0000256" key="14">
    <source>
        <dbReference type="PROSITE-ProRule" id="PRU00175"/>
    </source>
</evidence>
<keyword evidence="8" id="KW-0519">Myristate</keyword>
<gene>
    <name evidence="17" type="primary">PIB1</name>
    <name evidence="17" type="ORF">BN1211_1189</name>
</gene>
<evidence type="ECO:0000256" key="15">
    <source>
        <dbReference type="SAM" id="MobiDB-lite"/>
    </source>
</evidence>
<evidence type="ECO:0000313" key="17">
    <source>
        <dbReference type="EMBL" id="CEP21160.1"/>
    </source>
</evidence>
<keyword evidence="10" id="KW-0833">Ubl conjugation pathway</keyword>
<reference evidence="18" key="1">
    <citation type="journal article" date="2015" name="J. Biotechnol.">
        <title>The structure of the Cyberlindnera jadinii genome and its relation to Candida utilis analyzed by the occurrence of single nucleotide polymorphisms.</title>
        <authorList>
            <person name="Rupp O."/>
            <person name="Brinkrolf K."/>
            <person name="Buerth C."/>
            <person name="Kunigo M."/>
            <person name="Schneider J."/>
            <person name="Jaenicke S."/>
            <person name="Goesmann A."/>
            <person name="Puehler A."/>
            <person name="Jaeger K.-E."/>
            <person name="Ernst J.F."/>
        </authorList>
    </citation>
    <scope>NUCLEOTIDE SEQUENCE [LARGE SCALE GENOMIC DNA]</scope>
    <source>
        <strain evidence="18">ATCC 18201 / CBS 1600 / BCRC 20928 / JCM 3617 / NBRC 0987 / NRRL Y-1542</strain>
    </source>
</reference>
<dbReference type="PROSITE" id="PS50089">
    <property type="entry name" value="ZF_RING_2"/>
    <property type="match status" value="1"/>
</dbReference>
<feature type="domain" description="RING-type" evidence="16">
    <location>
        <begin position="126"/>
        <end position="168"/>
    </location>
</feature>
<evidence type="ECO:0000256" key="12">
    <source>
        <dbReference type="ARBA" id="ARBA00023228"/>
    </source>
</evidence>
<dbReference type="CDD" id="cd16489">
    <property type="entry name" value="mRING-CH-C4HC2H_ZNRF"/>
    <property type="match status" value="1"/>
</dbReference>
<accession>A0A0H5C065</accession>
<comment type="subcellular location">
    <subcellularLocation>
        <location evidence="3">Endosome</location>
    </subcellularLocation>
    <subcellularLocation>
        <location evidence="4">Lysosome</location>
    </subcellularLocation>
    <subcellularLocation>
        <location evidence="2">Membrane</location>
        <topology evidence="2">Peripheral membrane protein</topology>
    </subcellularLocation>
</comment>
<evidence type="ECO:0000256" key="6">
    <source>
        <dbReference type="ARBA" id="ARBA00012483"/>
    </source>
</evidence>
<dbReference type="SMART" id="SM00184">
    <property type="entry name" value="RING"/>
    <property type="match status" value="1"/>
</dbReference>
<comment type="pathway">
    <text evidence="5">Protein modification; protein ubiquitination.</text>
</comment>
<sequence>MEVPNLTRRHIKDISAQQTSIEEDGGMCAGDDASERDRCPVCNELLTGKRDSEREQHINDCLTRAEFLGSPDQHRVSNRMLVYYVPFPANNKAVVMSCSDATNGSSIVSPREAPITDEKLTHAQECVICLEELEPGDKVGRLECLCVFHYKCIKAWFKRKGPGECPIHAVHA</sequence>
<dbReference type="SUPFAM" id="SSF57850">
    <property type="entry name" value="RING/U-box"/>
    <property type="match status" value="1"/>
</dbReference>
<keyword evidence="11" id="KW-0472">Membrane</keyword>
<evidence type="ECO:0000256" key="8">
    <source>
        <dbReference type="ARBA" id="ARBA00022707"/>
    </source>
</evidence>
<evidence type="ECO:0000256" key="7">
    <source>
        <dbReference type="ARBA" id="ARBA00022679"/>
    </source>
</evidence>
<feature type="region of interest" description="Disordered" evidence="15">
    <location>
        <begin position="1"/>
        <end position="25"/>
    </location>
</feature>
<evidence type="ECO:0000256" key="13">
    <source>
        <dbReference type="ARBA" id="ARBA00023288"/>
    </source>
</evidence>
<dbReference type="InterPro" id="IPR013083">
    <property type="entry name" value="Znf_RING/FYVE/PHD"/>
</dbReference>
<dbReference type="Pfam" id="PF13639">
    <property type="entry name" value="zf-RING_2"/>
    <property type="match status" value="1"/>
</dbReference>
<dbReference type="InterPro" id="IPR001841">
    <property type="entry name" value="Znf_RING"/>
</dbReference>
<dbReference type="PANTHER" id="PTHR46661:SF4">
    <property type="entry name" value="RING-TYPE DOMAIN-CONTAINING PROTEIN"/>
    <property type="match status" value="1"/>
</dbReference>
<keyword evidence="14" id="KW-0479">Metal-binding</keyword>
<evidence type="ECO:0000256" key="2">
    <source>
        <dbReference type="ARBA" id="ARBA00004170"/>
    </source>
</evidence>
<dbReference type="GO" id="GO:0016020">
    <property type="term" value="C:membrane"/>
    <property type="evidence" value="ECO:0007669"/>
    <property type="project" value="UniProtKB-SubCell"/>
</dbReference>
<dbReference type="AlphaFoldDB" id="A0A0H5C065"/>
<keyword evidence="12" id="KW-0458">Lysosome</keyword>
<dbReference type="GO" id="GO:0016874">
    <property type="term" value="F:ligase activity"/>
    <property type="evidence" value="ECO:0007669"/>
    <property type="project" value="UniProtKB-KW"/>
</dbReference>
<dbReference type="GO" id="GO:0008270">
    <property type="term" value="F:zinc ion binding"/>
    <property type="evidence" value="ECO:0007669"/>
    <property type="project" value="UniProtKB-KW"/>
</dbReference>
<dbReference type="InterPro" id="IPR051878">
    <property type="entry name" value="ZNRF_ubiq-protein_ligase"/>
</dbReference>
<comment type="catalytic activity">
    <reaction evidence="1">
        <text>S-ubiquitinyl-[E2 ubiquitin-conjugating enzyme]-L-cysteine + [acceptor protein]-L-lysine = [E2 ubiquitin-conjugating enzyme]-L-cysteine + N(6)-ubiquitinyl-[acceptor protein]-L-lysine.</text>
        <dbReference type="EC" id="2.3.2.27"/>
    </reaction>
</comment>
<keyword evidence="13" id="KW-0449">Lipoprotein</keyword>
<dbReference type="GO" id="GO:0061630">
    <property type="term" value="F:ubiquitin protein ligase activity"/>
    <property type="evidence" value="ECO:0007669"/>
    <property type="project" value="UniProtKB-EC"/>
</dbReference>
<dbReference type="Gene3D" id="3.30.40.10">
    <property type="entry name" value="Zinc/RING finger domain, C3HC4 (zinc finger)"/>
    <property type="match status" value="1"/>
</dbReference>
<keyword evidence="7" id="KW-0808">Transferase</keyword>
<name>A0A0H5C065_CYBJN</name>
<keyword evidence="14" id="KW-0863">Zinc-finger</keyword>
<evidence type="ECO:0000256" key="9">
    <source>
        <dbReference type="ARBA" id="ARBA00022753"/>
    </source>
</evidence>
<evidence type="ECO:0000256" key="4">
    <source>
        <dbReference type="ARBA" id="ARBA00004371"/>
    </source>
</evidence>
<evidence type="ECO:0000256" key="1">
    <source>
        <dbReference type="ARBA" id="ARBA00000900"/>
    </source>
</evidence>
<evidence type="ECO:0000259" key="16">
    <source>
        <dbReference type="PROSITE" id="PS50089"/>
    </source>
</evidence>
<dbReference type="GO" id="GO:0070936">
    <property type="term" value="P:protein K48-linked ubiquitination"/>
    <property type="evidence" value="ECO:0007669"/>
    <property type="project" value="TreeGrafter"/>
</dbReference>
<evidence type="ECO:0000256" key="3">
    <source>
        <dbReference type="ARBA" id="ARBA00004177"/>
    </source>
</evidence>